<name>A0A2V2NJH7_9EURY</name>
<dbReference type="SUPFAM" id="SSF56112">
    <property type="entry name" value="Protein kinase-like (PK-like)"/>
    <property type="match status" value="1"/>
</dbReference>
<feature type="domain" description="Protein kinase" evidence="1">
    <location>
        <begin position="21"/>
        <end position="313"/>
    </location>
</feature>
<keyword evidence="2" id="KW-0418">Kinase</keyword>
<evidence type="ECO:0000313" key="2">
    <source>
        <dbReference type="EMBL" id="PWR75771.1"/>
    </source>
</evidence>
<evidence type="ECO:0000259" key="1">
    <source>
        <dbReference type="PROSITE" id="PS50011"/>
    </source>
</evidence>
<dbReference type="OrthoDB" id="116675at2157"/>
<keyword evidence="3" id="KW-1185">Reference proteome</keyword>
<sequence length="445" mass="50020">MTYNQCFNIGDIITSQSGIALVIKEYIGEGGQGQVYEVESGRKKWALKYYTKGNFATPGHMENLKNLIEIGSPNQTFLWPIDLVQKPGDSSFGYIMPLRPQNFSNLIDYVKRRINPTFYSIITASFNLADSFSKLHAQGLCYRDISLGNVFFDSISGNILICDNDNICYNNSQNGSGIGGTAGFIAPEIVMGKTFPNRNTDLYSLSVLLFHLLFISHPLNGIRESQTECWDPEVEKKIHGSEALFIFDPDNDANRPDPAIHQNAIMFWNLYPNSIKKYFIKSFTEGLFNPENGRVRENEWKSALIELRDSIFYCSHCGSQVFFDPGMIKNSSASMKNCWQCNTPLNIPPRIKIGMNGVTLLNSDTYLYLHHLNPTSFDVTTPIAKVSKHPNLELYGLQNLTEQNWIVLSKDGKTGDVPPQKNALLQDGVIIDFGSVKGEIRFGEN</sequence>
<dbReference type="GeneID" id="97609902"/>
<dbReference type="RefSeq" id="WP_109939585.1">
    <property type="nucleotide sequence ID" value="NZ_CP176366.1"/>
</dbReference>
<gene>
    <name evidence="2" type="ORF">DLD82_02745</name>
</gene>
<dbReference type="Gene3D" id="1.10.510.10">
    <property type="entry name" value="Transferase(Phosphotransferase) domain 1"/>
    <property type="match status" value="1"/>
</dbReference>
<dbReference type="PANTHER" id="PTHR44167">
    <property type="entry name" value="OVARIAN-SPECIFIC SERINE/THREONINE-PROTEIN KINASE LOK-RELATED"/>
    <property type="match status" value="1"/>
</dbReference>
<reference evidence="2 3" key="1">
    <citation type="submission" date="2018-05" db="EMBL/GenBank/DDBJ databases">
        <title>Draft genome of Methanospirillum stamsii Pt1.</title>
        <authorList>
            <person name="Dueholm M.S."/>
            <person name="Nielsen P.H."/>
            <person name="Bakmann L.F."/>
            <person name="Otzen D.E."/>
        </authorList>
    </citation>
    <scope>NUCLEOTIDE SEQUENCE [LARGE SCALE GENOMIC DNA]</scope>
    <source>
        <strain evidence="2 3">Pt1</strain>
    </source>
</reference>
<dbReference type="GO" id="GO:0004674">
    <property type="term" value="F:protein serine/threonine kinase activity"/>
    <property type="evidence" value="ECO:0007669"/>
    <property type="project" value="UniProtKB-KW"/>
</dbReference>
<keyword evidence="2" id="KW-0808">Transferase</keyword>
<keyword evidence="2" id="KW-0723">Serine/threonine-protein kinase</keyword>
<dbReference type="InterPro" id="IPR011009">
    <property type="entry name" value="Kinase-like_dom_sf"/>
</dbReference>
<dbReference type="Proteomes" id="UP000245934">
    <property type="component" value="Unassembled WGS sequence"/>
</dbReference>
<comment type="caution">
    <text evidence="2">The sequence shown here is derived from an EMBL/GenBank/DDBJ whole genome shotgun (WGS) entry which is preliminary data.</text>
</comment>
<dbReference type="SMART" id="SM00220">
    <property type="entry name" value="S_TKc"/>
    <property type="match status" value="1"/>
</dbReference>
<dbReference type="GO" id="GO:0005524">
    <property type="term" value="F:ATP binding"/>
    <property type="evidence" value="ECO:0007669"/>
    <property type="project" value="InterPro"/>
</dbReference>
<evidence type="ECO:0000313" key="3">
    <source>
        <dbReference type="Proteomes" id="UP000245934"/>
    </source>
</evidence>
<proteinExistence type="predicted"/>
<dbReference type="Pfam" id="PF00069">
    <property type="entry name" value="Pkinase"/>
    <property type="match status" value="1"/>
</dbReference>
<accession>A0A2V2NJH7</accession>
<protein>
    <submittedName>
        <fullName evidence="2">Serine/threonine protein kinase</fullName>
    </submittedName>
</protein>
<organism evidence="2 3">
    <name type="scientific">Methanospirillum stamsii</name>
    <dbReference type="NCBI Taxonomy" id="1277351"/>
    <lineage>
        <taxon>Archaea</taxon>
        <taxon>Methanobacteriati</taxon>
        <taxon>Methanobacteriota</taxon>
        <taxon>Stenosarchaea group</taxon>
        <taxon>Methanomicrobia</taxon>
        <taxon>Methanomicrobiales</taxon>
        <taxon>Methanospirillaceae</taxon>
        <taxon>Methanospirillum</taxon>
    </lineage>
</organism>
<dbReference type="PROSITE" id="PS50011">
    <property type="entry name" value="PROTEIN_KINASE_DOM"/>
    <property type="match status" value="1"/>
</dbReference>
<dbReference type="GO" id="GO:0005737">
    <property type="term" value="C:cytoplasm"/>
    <property type="evidence" value="ECO:0007669"/>
    <property type="project" value="TreeGrafter"/>
</dbReference>
<dbReference type="EMBL" id="QGMZ01000007">
    <property type="protein sequence ID" value="PWR75771.1"/>
    <property type="molecule type" value="Genomic_DNA"/>
</dbReference>
<dbReference type="PANTHER" id="PTHR44167:SF24">
    <property type="entry name" value="SERINE_THREONINE-PROTEIN KINASE CHK2"/>
    <property type="match status" value="1"/>
</dbReference>
<dbReference type="AlphaFoldDB" id="A0A2V2NJH7"/>
<dbReference type="InterPro" id="IPR000719">
    <property type="entry name" value="Prot_kinase_dom"/>
</dbReference>